<feature type="compositionally biased region" description="Gly residues" evidence="1">
    <location>
        <begin position="66"/>
        <end position="107"/>
    </location>
</feature>
<comment type="caution">
    <text evidence="2">The sequence shown here is derived from an EMBL/GenBank/DDBJ whole genome shotgun (WGS) entry which is preliminary data.</text>
</comment>
<gene>
    <name evidence="2" type="ORF">BHYA_0158g00290</name>
</gene>
<evidence type="ECO:0000313" key="2">
    <source>
        <dbReference type="EMBL" id="TGO35446.1"/>
    </source>
</evidence>
<dbReference type="Proteomes" id="UP000297814">
    <property type="component" value="Unassembled WGS sequence"/>
</dbReference>
<accession>A0A4Z1GES4</accession>
<proteinExistence type="predicted"/>
<dbReference type="EMBL" id="PQXK01000158">
    <property type="protein sequence ID" value="TGO35446.1"/>
    <property type="molecule type" value="Genomic_DNA"/>
</dbReference>
<dbReference type="AlphaFoldDB" id="A0A4Z1GES4"/>
<keyword evidence="3" id="KW-1185">Reference proteome</keyword>
<evidence type="ECO:0000313" key="3">
    <source>
        <dbReference type="Proteomes" id="UP000297814"/>
    </source>
</evidence>
<name>A0A4Z1GES4_9HELO</name>
<reference evidence="2 3" key="1">
    <citation type="submission" date="2017-12" db="EMBL/GenBank/DDBJ databases">
        <title>Comparative genomics of Botrytis spp.</title>
        <authorList>
            <person name="Valero-Jimenez C.A."/>
            <person name="Tapia P."/>
            <person name="Veloso J."/>
            <person name="Silva-Moreno E."/>
            <person name="Staats M."/>
            <person name="Valdes J.H."/>
            <person name="Van Kan J.A.L."/>
        </authorList>
    </citation>
    <scope>NUCLEOTIDE SEQUENCE [LARGE SCALE GENOMIC DNA]</scope>
    <source>
        <strain evidence="2 3">Bh0001</strain>
    </source>
</reference>
<protein>
    <submittedName>
        <fullName evidence="2">Uncharacterized protein</fullName>
    </submittedName>
</protein>
<organism evidence="2 3">
    <name type="scientific">Botrytis hyacinthi</name>
    <dbReference type="NCBI Taxonomy" id="278943"/>
    <lineage>
        <taxon>Eukaryota</taxon>
        <taxon>Fungi</taxon>
        <taxon>Dikarya</taxon>
        <taxon>Ascomycota</taxon>
        <taxon>Pezizomycotina</taxon>
        <taxon>Leotiomycetes</taxon>
        <taxon>Helotiales</taxon>
        <taxon>Sclerotiniaceae</taxon>
        <taxon>Botrytis</taxon>
    </lineage>
</organism>
<feature type="region of interest" description="Disordered" evidence="1">
    <location>
        <begin position="64"/>
        <end position="107"/>
    </location>
</feature>
<evidence type="ECO:0000256" key="1">
    <source>
        <dbReference type="SAM" id="MobiDB-lite"/>
    </source>
</evidence>
<sequence length="107" mass="10918">MTDVPDNCFFNGHKRDKCPNTVIVKADQSFVLKCPAPSHLEMVLGAQEHCPACRLDRVTAIKARGGYKGGNRGGGQRGGHQNGGNLGKGTGGSGGNRGGGGGGTRKG</sequence>